<evidence type="ECO:0000256" key="1">
    <source>
        <dbReference type="SAM" id="MobiDB-lite"/>
    </source>
</evidence>
<proteinExistence type="predicted"/>
<feature type="region of interest" description="Disordered" evidence="1">
    <location>
        <begin position="55"/>
        <end position="82"/>
    </location>
</feature>
<reference evidence="3 4" key="1">
    <citation type="submission" date="2020-09" db="EMBL/GenBank/DDBJ databases">
        <title>Brevundimonas sp. LVF1 isolated from an oligotrophic pond in Goettingen, Germany.</title>
        <authorList>
            <person name="Friedrich I."/>
            <person name="Klassen A."/>
            <person name="Neubauer H."/>
            <person name="Schneider D."/>
            <person name="Hertel R."/>
            <person name="Daniel R."/>
        </authorList>
    </citation>
    <scope>NUCLEOTIDE SEQUENCE [LARGE SCALE GENOMIC DNA]</scope>
    <source>
        <strain evidence="3 4">LVF1</strain>
    </source>
</reference>
<protein>
    <recommendedName>
        <fullName evidence="5">Porin</fullName>
    </recommendedName>
</protein>
<dbReference type="Proteomes" id="UP000663942">
    <property type="component" value="Chromosome"/>
</dbReference>
<evidence type="ECO:0000313" key="4">
    <source>
        <dbReference type="Proteomes" id="UP000663942"/>
    </source>
</evidence>
<organism evidence="3 4">
    <name type="scientific">Brevundimonas pondensis</name>
    <dbReference type="NCBI Taxonomy" id="2774189"/>
    <lineage>
        <taxon>Bacteria</taxon>
        <taxon>Pseudomonadati</taxon>
        <taxon>Pseudomonadota</taxon>
        <taxon>Alphaproteobacteria</taxon>
        <taxon>Caulobacterales</taxon>
        <taxon>Caulobacteraceae</taxon>
        <taxon>Brevundimonas</taxon>
    </lineage>
</organism>
<accession>A0ABX7SJ91</accession>
<evidence type="ECO:0000313" key="3">
    <source>
        <dbReference type="EMBL" id="QTC87083.1"/>
    </source>
</evidence>
<dbReference type="RefSeq" id="WP_207823047.1">
    <property type="nucleotide sequence ID" value="NZ_CP062006.1"/>
</dbReference>
<sequence length="221" mass="22998">MLHPQTVAWIASAAVTVAAPALAQEASDADALAREVVELRRAVAVLQARLDAVEAAARPSPPAREPGAAPATSTPEALATASSTVLPNRYTIGDELTGVARADTAAPPNDPQLRGFISIPGTDTMVKLGGFAKVNAIYDFGPAGNPDKLVTATIPIGGGGRPKRQSGRQRDPFQLRRAAVQRLGAAALLSGERLLRRGGQRRLSAAPGPWSGGQHLCRLWL</sequence>
<gene>
    <name evidence="3" type="ORF">IFE19_13285</name>
</gene>
<keyword evidence="4" id="KW-1185">Reference proteome</keyword>
<name>A0ABX7SJ91_9CAUL</name>
<evidence type="ECO:0008006" key="5">
    <source>
        <dbReference type="Google" id="ProtNLM"/>
    </source>
</evidence>
<feature type="chain" id="PRO_5045344396" description="Porin" evidence="2">
    <location>
        <begin position="24"/>
        <end position="221"/>
    </location>
</feature>
<dbReference type="EMBL" id="CP062006">
    <property type="protein sequence ID" value="QTC87083.1"/>
    <property type="molecule type" value="Genomic_DNA"/>
</dbReference>
<keyword evidence="2" id="KW-0732">Signal</keyword>
<feature type="signal peptide" evidence="2">
    <location>
        <begin position="1"/>
        <end position="23"/>
    </location>
</feature>
<evidence type="ECO:0000256" key="2">
    <source>
        <dbReference type="SAM" id="SignalP"/>
    </source>
</evidence>
<feature type="compositionally biased region" description="Polar residues" evidence="1">
    <location>
        <begin position="72"/>
        <end position="82"/>
    </location>
</feature>